<evidence type="ECO:0000259" key="9">
    <source>
        <dbReference type="Pfam" id="PF00534"/>
    </source>
</evidence>
<keyword evidence="7 8" id="KW-0320">Glycogen biosynthesis</keyword>
<dbReference type="InterPro" id="IPR001296">
    <property type="entry name" value="Glyco_trans_1"/>
</dbReference>
<dbReference type="NCBIfam" id="NF001899">
    <property type="entry name" value="PRK00654.1-2"/>
    <property type="match status" value="1"/>
</dbReference>
<dbReference type="GO" id="GO:0005978">
    <property type="term" value="P:glycogen biosynthetic process"/>
    <property type="evidence" value="ECO:0007669"/>
    <property type="project" value="UniProtKB-UniRule"/>
</dbReference>
<dbReference type="NCBIfam" id="TIGR02095">
    <property type="entry name" value="glgA"/>
    <property type="match status" value="1"/>
</dbReference>
<feature type="binding site" evidence="8">
    <location>
        <position position="15"/>
    </location>
    <ligand>
        <name>ADP-alpha-D-glucose</name>
        <dbReference type="ChEBI" id="CHEBI:57498"/>
    </ligand>
</feature>
<evidence type="ECO:0000256" key="2">
    <source>
        <dbReference type="ARBA" id="ARBA00002764"/>
    </source>
</evidence>
<keyword evidence="6 8" id="KW-0808">Transferase</keyword>
<dbReference type="RefSeq" id="WP_196104086.1">
    <property type="nucleotide sequence ID" value="NZ_CP064942.1"/>
</dbReference>
<evidence type="ECO:0000256" key="4">
    <source>
        <dbReference type="ARBA" id="ARBA00010281"/>
    </source>
</evidence>
<organism evidence="11 12">
    <name type="scientific">Pontivivens ytuae</name>
    <dbReference type="NCBI Taxonomy" id="2789856"/>
    <lineage>
        <taxon>Bacteria</taxon>
        <taxon>Pseudomonadati</taxon>
        <taxon>Pseudomonadota</taxon>
        <taxon>Alphaproteobacteria</taxon>
        <taxon>Rhodobacterales</taxon>
        <taxon>Paracoccaceae</taxon>
        <taxon>Pontivivens</taxon>
    </lineage>
</organism>
<comment type="similarity">
    <text evidence="4 8">Belongs to the glycosyltransferase 1 family. Bacterial/plant glycogen synthase subfamily.</text>
</comment>
<dbReference type="GO" id="GO:0004373">
    <property type="term" value="F:alpha-1,4-glucan glucosyltransferase (UDP-glucose donor) activity"/>
    <property type="evidence" value="ECO:0007669"/>
    <property type="project" value="InterPro"/>
</dbReference>
<keyword evidence="5 8" id="KW-0328">Glycosyltransferase</keyword>
<evidence type="ECO:0000256" key="7">
    <source>
        <dbReference type="ARBA" id="ARBA00023056"/>
    </source>
</evidence>
<dbReference type="EMBL" id="CP064942">
    <property type="protein sequence ID" value="QPH54885.1"/>
    <property type="molecule type" value="Genomic_DNA"/>
</dbReference>
<evidence type="ECO:0000256" key="5">
    <source>
        <dbReference type="ARBA" id="ARBA00022676"/>
    </source>
</evidence>
<dbReference type="SUPFAM" id="SSF53756">
    <property type="entry name" value="UDP-Glycosyltransferase/glycogen phosphorylase"/>
    <property type="match status" value="1"/>
</dbReference>
<dbReference type="PANTHER" id="PTHR45825">
    <property type="entry name" value="GRANULE-BOUND STARCH SYNTHASE 1, CHLOROPLASTIC/AMYLOPLASTIC"/>
    <property type="match status" value="1"/>
</dbReference>
<dbReference type="InterPro" id="IPR011835">
    <property type="entry name" value="GS/SS"/>
</dbReference>
<protein>
    <recommendedName>
        <fullName evidence="8">Glycogen synthase</fullName>
        <ecNumber evidence="8">2.4.1.21</ecNumber>
    </recommendedName>
    <alternativeName>
        <fullName evidence="8">Starch [bacterial glycogen] synthase</fullName>
    </alternativeName>
</protein>
<gene>
    <name evidence="8 11" type="primary">glgA</name>
    <name evidence="11" type="ORF">I0K15_03705</name>
</gene>
<evidence type="ECO:0000256" key="8">
    <source>
        <dbReference type="HAMAP-Rule" id="MF_00484"/>
    </source>
</evidence>
<dbReference type="PANTHER" id="PTHR45825:SF11">
    <property type="entry name" value="ALPHA AMYLASE DOMAIN-CONTAINING PROTEIN"/>
    <property type="match status" value="1"/>
</dbReference>
<evidence type="ECO:0000256" key="6">
    <source>
        <dbReference type="ARBA" id="ARBA00022679"/>
    </source>
</evidence>
<dbReference type="EC" id="2.4.1.21" evidence="8"/>
<name>A0A7S9LUA5_9RHOB</name>
<dbReference type="GO" id="GO:0005829">
    <property type="term" value="C:cytosol"/>
    <property type="evidence" value="ECO:0007669"/>
    <property type="project" value="TreeGrafter"/>
</dbReference>
<reference evidence="11 12" key="1">
    <citation type="submission" date="2020-11" db="EMBL/GenBank/DDBJ databases">
        <title>Description of Pontivivens ytuae sp. nov. isolated from deep sea sediment of Mariana Trench.</title>
        <authorList>
            <person name="Wang Z."/>
            <person name="Sun Q.-L."/>
            <person name="Xu X.-D."/>
            <person name="Tang Y.-Z."/>
            <person name="Zhang J."/>
        </authorList>
    </citation>
    <scope>NUCLEOTIDE SEQUENCE [LARGE SCALE GENOMIC DNA]</scope>
    <source>
        <strain evidence="11 12">MT2928</strain>
    </source>
</reference>
<accession>A0A7S9LUA5</accession>
<evidence type="ECO:0000256" key="3">
    <source>
        <dbReference type="ARBA" id="ARBA00004964"/>
    </source>
</evidence>
<comment type="function">
    <text evidence="2 8">Synthesizes alpha-1,4-glucan chains using ADP-glucose.</text>
</comment>
<evidence type="ECO:0000256" key="1">
    <source>
        <dbReference type="ARBA" id="ARBA00001478"/>
    </source>
</evidence>
<dbReference type="Pfam" id="PF08323">
    <property type="entry name" value="Glyco_transf_5"/>
    <property type="match status" value="1"/>
</dbReference>
<evidence type="ECO:0000313" key="11">
    <source>
        <dbReference type="EMBL" id="QPH54885.1"/>
    </source>
</evidence>
<dbReference type="GO" id="GO:0009011">
    <property type="term" value="F:alpha-1,4-glucan glucosyltransferase (ADP-glucose donor) activity"/>
    <property type="evidence" value="ECO:0007669"/>
    <property type="project" value="UniProtKB-UniRule"/>
</dbReference>
<dbReference type="Proteomes" id="UP000594800">
    <property type="component" value="Chromosome"/>
</dbReference>
<dbReference type="InterPro" id="IPR013534">
    <property type="entry name" value="Starch_synth_cat_dom"/>
</dbReference>
<feature type="domain" description="Starch synthase catalytic" evidence="10">
    <location>
        <begin position="2"/>
        <end position="227"/>
    </location>
</feature>
<proteinExistence type="inferred from homology"/>
<comment type="catalytic activity">
    <reaction evidence="1 8">
        <text>[(1-&gt;4)-alpha-D-glucosyl](n) + ADP-alpha-D-glucose = [(1-&gt;4)-alpha-D-glucosyl](n+1) + ADP + H(+)</text>
        <dbReference type="Rhea" id="RHEA:18189"/>
        <dbReference type="Rhea" id="RHEA-COMP:9584"/>
        <dbReference type="Rhea" id="RHEA-COMP:9587"/>
        <dbReference type="ChEBI" id="CHEBI:15378"/>
        <dbReference type="ChEBI" id="CHEBI:15444"/>
        <dbReference type="ChEBI" id="CHEBI:57498"/>
        <dbReference type="ChEBI" id="CHEBI:456216"/>
        <dbReference type="EC" id="2.4.1.21"/>
    </reaction>
</comment>
<comment type="pathway">
    <text evidence="3 8">Glycan biosynthesis; glycogen biosynthesis.</text>
</comment>
<keyword evidence="12" id="KW-1185">Reference proteome</keyword>
<dbReference type="CDD" id="cd03791">
    <property type="entry name" value="GT5_Glycogen_synthase_DULL1-like"/>
    <property type="match status" value="1"/>
</dbReference>
<dbReference type="HAMAP" id="MF_00484">
    <property type="entry name" value="Glycogen_synth"/>
    <property type="match status" value="1"/>
</dbReference>
<evidence type="ECO:0000259" key="10">
    <source>
        <dbReference type="Pfam" id="PF08323"/>
    </source>
</evidence>
<sequence>MKVLSVASEIFPLVKTGGLADVAGALPGALAGQGVEMRSLVPGYPKIMAALQDATEVAPFEGGRILTGQATGLELYVVDRPDLYDRDGGPYTNLTGQDWPDNWARFAALARAAEALTRLGDWCPDLVHAHDWQAGLVPVYLKARETGVPSVLTIHNIAFQGQFGAEIFGALDLPGSVFAMEGVEYYGDVGFLKGGLAMADAITTVSPTYAQEIRDPRFGMGLEGLIAARGEAVHGIVNGIDTGVWDPATDTHLAATYAARTLSRRKQNAAALEARFGLEPGGPLFAVVSRLTWQKGLDLLAASVEHLVGLGGRLAVLGSGEGGLETAFQEAAARHPGRVGCVIGYDEALSHLVQGGADAILVPSRFEPCGLTQLYALRYGCVPVVARTGGLADTVVDANGAALRAGVATGIVHAPDDADALRAALGRAVALFGTPGWAKLQRNGMRADVSWDASAAEYAALYRSLGGVHS</sequence>
<evidence type="ECO:0000313" key="12">
    <source>
        <dbReference type="Proteomes" id="UP000594800"/>
    </source>
</evidence>
<dbReference type="Gene3D" id="3.40.50.2000">
    <property type="entry name" value="Glycogen Phosphorylase B"/>
    <property type="match status" value="2"/>
</dbReference>
<dbReference type="Pfam" id="PF00534">
    <property type="entry name" value="Glycos_transf_1"/>
    <property type="match status" value="1"/>
</dbReference>
<dbReference type="AlphaFoldDB" id="A0A7S9LUA5"/>
<dbReference type="KEGG" id="poz:I0K15_03705"/>
<dbReference type="UniPathway" id="UPA00164"/>
<feature type="domain" description="Glycosyl transferase family 1" evidence="9">
    <location>
        <begin position="277"/>
        <end position="426"/>
    </location>
</feature>